<dbReference type="PANTHER" id="PTHR22706:SF1">
    <property type="entry name" value="ASSEMBLY FACTOR FOR SPINDLE MICROTUBULES"/>
    <property type="match status" value="1"/>
</dbReference>
<feature type="coiled-coil region" evidence="5">
    <location>
        <begin position="38"/>
        <end position="94"/>
    </location>
</feature>
<dbReference type="GO" id="GO:0000922">
    <property type="term" value="C:spindle pole"/>
    <property type="evidence" value="ECO:0007669"/>
    <property type="project" value="TreeGrafter"/>
</dbReference>
<keyword evidence="2" id="KW-0963">Cytoplasm</keyword>
<feature type="region of interest" description="Disordered" evidence="6">
    <location>
        <begin position="285"/>
        <end position="305"/>
    </location>
</feature>
<evidence type="ECO:0000256" key="3">
    <source>
        <dbReference type="ARBA" id="ARBA00022737"/>
    </source>
</evidence>
<dbReference type="GO" id="GO:0005516">
    <property type="term" value="F:calmodulin binding"/>
    <property type="evidence" value="ECO:0007669"/>
    <property type="project" value="UniProtKB-KW"/>
</dbReference>
<dbReference type="GO" id="GO:0000278">
    <property type="term" value="P:mitotic cell cycle"/>
    <property type="evidence" value="ECO:0007669"/>
    <property type="project" value="TreeGrafter"/>
</dbReference>
<keyword evidence="5" id="KW-0175">Coiled coil</keyword>
<feature type="compositionally biased region" description="Low complexity" evidence="6">
    <location>
        <begin position="565"/>
        <end position="579"/>
    </location>
</feature>
<dbReference type="InterPro" id="IPR000048">
    <property type="entry name" value="IQ_motif_EF-hand-BS"/>
</dbReference>
<feature type="compositionally biased region" description="Basic residues" evidence="6">
    <location>
        <begin position="585"/>
        <end position="599"/>
    </location>
</feature>
<comment type="caution">
    <text evidence="7">The sequence shown here is derived from an EMBL/GenBank/DDBJ whole genome shotgun (WGS) entry which is preliminary data.</text>
</comment>
<feature type="coiled-coil region" evidence="5">
    <location>
        <begin position="456"/>
        <end position="541"/>
    </location>
</feature>
<dbReference type="OrthoDB" id="252964at2759"/>
<dbReference type="InterPro" id="IPR051185">
    <property type="entry name" value="ASPM"/>
</dbReference>
<evidence type="ECO:0000313" key="8">
    <source>
        <dbReference type="Proteomes" id="UP000028582"/>
    </source>
</evidence>
<keyword evidence="3" id="KW-0677">Repeat</keyword>
<dbReference type="GO" id="GO:0051295">
    <property type="term" value="P:establishment of meiotic spindle localization"/>
    <property type="evidence" value="ECO:0007669"/>
    <property type="project" value="TreeGrafter"/>
</dbReference>
<comment type="subcellular location">
    <subcellularLocation>
        <location evidence="1">Cytoplasm</location>
    </subcellularLocation>
</comment>
<name>A0A080Z8K2_PHYNI</name>
<dbReference type="PANTHER" id="PTHR22706">
    <property type="entry name" value="ASSEMBLY FACTOR FOR SPINDLE MICROTUBULES"/>
    <property type="match status" value="1"/>
</dbReference>
<feature type="compositionally biased region" description="Polar residues" evidence="6">
    <location>
        <begin position="291"/>
        <end position="305"/>
    </location>
</feature>
<accession>A0A080Z8K2</accession>
<dbReference type="AlphaFoldDB" id="A0A080Z8K2"/>
<evidence type="ECO:0000256" key="5">
    <source>
        <dbReference type="SAM" id="Coils"/>
    </source>
</evidence>
<feature type="compositionally biased region" description="Basic residues" evidence="6">
    <location>
        <begin position="650"/>
        <end position="662"/>
    </location>
</feature>
<reference evidence="7 8" key="1">
    <citation type="submission" date="2013-11" db="EMBL/GenBank/DDBJ databases">
        <title>The Genome Sequence of Phytophthora parasitica P1976.</title>
        <authorList>
            <consortium name="The Broad Institute Genomics Platform"/>
            <person name="Russ C."/>
            <person name="Tyler B."/>
            <person name="Panabieres F."/>
            <person name="Shan W."/>
            <person name="Tripathy S."/>
            <person name="Grunwald N."/>
            <person name="Machado M."/>
            <person name="Johnson C.S."/>
            <person name="Walker B."/>
            <person name="Young S."/>
            <person name="Zeng Q."/>
            <person name="Gargeya S."/>
            <person name="Fitzgerald M."/>
            <person name="Haas B."/>
            <person name="Abouelleil A."/>
            <person name="Allen A.W."/>
            <person name="Alvarado L."/>
            <person name="Arachchi H.M."/>
            <person name="Berlin A.M."/>
            <person name="Chapman S.B."/>
            <person name="Gainer-Dewar J."/>
            <person name="Goldberg J."/>
            <person name="Griggs A."/>
            <person name="Gujja S."/>
            <person name="Hansen M."/>
            <person name="Howarth C."/>
            <person name="Imamovic A."/>
            <person name="Ireland A."/>
            <person name="Larimer J."/>
            <person name="McCowan C."/>
            <person name="Murphy C."/>
            <person name="Pearson M."/>
            <person name="Poon T.W."/>
            <person name="Priest M."/>
            <person name="Roberts A."/>
            <person name="Saif S."/>
            <person name="Shea T."/>
            <person name="Sisk P."/>
            <person name="Sykes S."/>
            <person name="Wortman J."/>
            <person name="Nusbaum C."/>
            <person name="Birren B."/>
        </authorList>
    </citation>
    <scope>NUCLEOTIDE SEQUENCE [LARGE SCALE GENOMIC DNA]</scope>
    <source>
        <strain evidence="7 8">P1976</strain>
    </source>
</reference>
<gene>
    <name evidence="7" type="ORF">F444_19132</name>
</gene>
<evidence type="ECO:0000313" key="7">
    <source>
        <dbReference type="EMBL" id="ETO62963.1"/>
    </source>
</evidence>
<dbReference type="Proteomes" id="UP000028582">
    <property type="component" value="Unassembled WGS sequence"/>
</dbReference>
<feature type="region of interest" description="Disordered" evidence="6">
    <location>
        <begin position="554"/>
        <end position="612"/>
    </location>
</feature>
<organism evidence="7 8">
    <name type="scientific">Phytophthora nicotianae P1976</name>
    <dbReference type="NCBI Taxonomy" id="1317066"/>
    <lineage>
        <taxon>Eukaryota</taxon>
        <taxon>Sar</taxon>
        <taxon>Stramenopiles</taxon>
        <taxon>Oomycota</taxon>
        <taxon>Peronosporomycetes</taxon>
        <taxon>Peronosporales</taxon>
        <taxon>Peronosporaceae</taxon>
        <taxon>Phytophthora</taxon>
    </lineage>
</organism>
<evidence type="ECO:0000256" key="6">
    <source>
        <dbReference type="SAM" id="MobiDB-lite"/>
    </source>
</evidence>
<evidence type="ECO:0000256" key="4">
    <source>
        <dbReference type="ARBA" id="ARBA00022860"/>
    </source>
</evidence>
<dbReference type="SMART" id="SM00015">
    <property type="entry name" value="IQ"/>
    <property type="match status" value="6"/>
</dbReference>
<dbReference type="GO" id="GO:0005737">
    <property type="term" value="C:cytoplasm"/>
    <property type="evidence" value="ECO:0007669"/>
    <property type="project" value="UniProtKB-SubCell"/>
</dbReference>
<evidence type="ECO:0008006" key="9">
    <source>
        <dbReference type="Google" id="ProtNLM"/>
    </source>
</evidence>
<evidence type="ECO:0000256" key="1">
    <source>
        <dbReference type="ARBA" id="ARBA00004496"/>
    </source>
</evidence>
<sequence>MERVEDGSSMNVVPPMFHAGISNKFTKRHHGNFRDTTLTAASAAKERAERKLERQANAIEKQQQKIDNEIKKIVEITQNLHRQQLREAKRLRNRLNYAASKVQAAYRRYFAYLNQQKREAAVSIQTLSRGFLARRLSCRLRAQRQEYEQNCSSVIISRCIRRCSARNIRANEIKRRESAARSIQSIVRMVVARSYVQEQRRQRQEAELQHRAAIVIQCNVRSFMTRLIYLDVLYLICRIQAVMRGCLVRRQLRWLRISDVDAISKLQAHVRGYLVRRRLEREQENIEHKSVPTSRSSHGSVRNSGQVDFGASKRKLDGARDRIEGFRTTRASSFSLASDEKLGRTFARSSTGLGWQPIAEPAIKRSYWLPAGASFDKRLPVLPVPKRMMVLDSGDPFDDDLRLINQSWTPKKRPHQKPCPVRLRPVVIPSAKSDVDGLSSNEVGEIGSELEREERLRRQEELKQKLQLRRAQEKRQQELELKLKREAENEENERRLMEREEKAVRLQLRILRRRAREGKTRQATADQRREERERLAMAREERHIRLQIKFCARQKTKRRQIAGTTSESESQPPSTSSSQRELLSHRKSSAAKSRKTKSASKKEDVSSEDDGDMSFLDINFTIPLSMKSRKQPRSKIQSKKPRVSSTSVPMKKKKQVGGKPRRNNTPGCGIVTLPVEITAEEDDFGYGDEFDDVVDEAALGHLIC</sequence>
<dbReference type="GO" id="GO:0007051">
    <property type="term" value="P:spindle organization"/>
    <property type="evidence" value="ECO:0007669"/>
    <property type="project" value="TreeGrafter"/>
</dbReference>
<feature type="region of interest" description="Disordered" evidence="6">
    <location>
        <begin position="624"/>
        <end position="669"/>
    </location>
</feature>
<protein>
    <recommendedName>
        <fullName evidence="9">Myosin motor domain-containing protein</fullName>
    </recommendedName>
</protein>
<proteinExistence type="predicted"/>
<dbReference type="Pfam" id="PF00612">
    <property type="entry name" value="IQ"/>
    <property type="match status" value="4"/>
</dbReference>
<evidence type="ECO:0000256" key="2">
    <source>
        <dbReference type="ARBA" id="ARBA00022490"/>
    </source>
</evidence>
<dbReference type="EMBL" id="ANJA01003525">
    <property type="protein sequence ID" value="ETO62963.1"/>
    <property type="molecule type" value="Genomic_DNA"/>
</dbReference>
<feature type="compositionally biased region" description="Basic residues" evidence="6">
    <location>
        <begin position="627"/>
        <end position="642"/>
    </location>
</feature>
<dbReference type="PROSITE" id="PS50096">
    <property type="entry name" value="IQ"/>
    <property type="match status" value="4"/>
</dbReference>
<keyword evidence="4" id="KW-0112">Calmodulin-binding</keyword>
<dbReference type="Gene3D" id="1.20.5.190">
    <property type="match status" value="2"/>
</dbReference>